<evidence type="ECO:0008006" key="3">
    <source>
        <dbReference type="Google" id="ProtNLM"/>
    </source>
</evidence>
<dbReference type="Proteomes" id="UP001244341">
    <property type="component" value="Chromosome 10b"/>
</dbReference>
<organism evidence="1 2">
    <name type="scientific">Tetradesmus obliquus</name>
    <name type="common">Green alga</name>
    <name type="synonym">Acutodesmus obliquus</name>
    <dbReference type="NCBI Taxonomy" id="3088"/>
    <lineage>
        <taxon>Eukaryota</taxon>
        <taxon>Viridiplantae</taxon>
        <taxon>Chlorophyta</taxon>
        <taxon>core chlorophytes</taxon>
        <taxon>Chlorophyceae</taxon>
        <taxon>CS clade</taxon>
        <taxon>Sphaeropleales</taxon>
        <taxon>Scenedesmaceae</taxon>
        <taxon>Tetradesmus</taxon>
    </lineage>
</organism>
<evidence type="ECO:0000313" key="1">
    <source>
        <dbReference type="EMBL" id="WIA18869.1"/>
    </source>
</evidence>
<proteinExistence type="predicted"/>
<keyword evidence="2" id="KW-1185">Reference proteome</keyword>
<sequence>MVQPDAAEIRKMLQVFDQSSSLSPSQALRMLRSITRSIAKDPEAYDLLCDPADAEAWRSAGGESYCENQEFTNLLAARWMEVLTRPDFGNAGLDKDEIEDLQEALLRYAAQIEKAELEFGDKEELESKLEELLAAAPEPADSDEEDSQESD</sequence>
<reference evidence="1 2" key="1">
    <citation type="submission" date="2023-05" db="EMBL/GenBank/DDBJ databases">
        <title>A 100% complete, gapless, phased diploid assembly of the Scenedesmus obliquus UTEX 3031 genome.</title>
        <authorList>
            <person name="Biondi T.C."/>
            <person name="Hanschen E.R."/>
            <person name="Kwon T."/>
            <person name="Eng W."/>
            <person name="Kruse C.P.S."/>
            <person name="Koehler S.I."/>
            <person name="Kunde Y."/>
            <person name="Gleasner C.D."/>
            <person name="You Mak K.T."/>
            <person name="Polle J."/>
            <person name="Hovde B.T."/>
            <person name="Starkenburg S.R."/>
        </authorList>
    </citation>
    <scope>NUCLEOTIDE SEQUENCE [LARGE SCALE GENOMIC DNA]</scope>
    <source>
        <strain evidence="1 2">DOE0152z</strain>
    </source>
</reference>
<gene>
    <name evidence="1" type="ORF">OEZ85_003542</name>
</gene>
<dbReference type="EMBL" id="CP126217">
    <property type="protein sequence ID" value="WIA18869.1"/>
    <property type="molecule type" value="Genomic_DNA"/>
</dbReference>
<evidence type="ECO:0000313" key="2">
    <source>
        <dbReference type="Proteomes" id="UP001244341"/>
    </source>
</evidence>
<name>A0ABY8UBW8_TETOB</name>
<protein>
    <recommendedName>
        <fullName evidence="3">Ku C-terminal domain-containing protein</fullName>
    </recommendedName>
</protein>
<accession>A0ABY8UBW8</accession>